<dbReference type="GeneID" id="123112700"/>
<proteinExistence type="predicted"/>
<dbReference type="Gramene" id="TraesPARA_EIv1.0_1703330.1">
    <property type="protein sequence ID" value="TraesPARA_EIv1.0_1703330.1.CDS"/>
    <property type="gene ID" value="TraesPARA_EIv1.0_1703330"/>
</dbReference>
<dbReference type="OrthoDB" id="581375at2759"/>
<protein>
    <recommendedName>
        <fullName evidence="3">Fungal lipase-like domain-containing protein</fullName>
    </recommendedName>
</protein>
<dbReference type="SMR" id="A0A3B6LQ64"/>
<dbReference type="Gene3D" id="3.40.50.1820">
    <property type="entry name" value="alpha/beta hydrolase"/>
    <property type="match status" value="1"/>
</dbReference>
<evidence type="ECO:0000313" key="2">
    <source>
        <dbReference type="Proteomes" id="UP000019116"/>
    </source>
</evidence>
<accession>A0A3B6LQ64</accession>
<gene>
    <name evidence="1" type="primary">LOC123112700</name>
</gene>
<dbReference type="Gramene" id="TraesLDM5B03G02931330.1">
    <property type="protein sequence ID" value="TraesLDM5B03G02931330.1"/>
    <property type="gene ID" value="TraesLDM5B03G02931330"/>
</dbReference>
<reference evidence="1" key="2">
    <citation type="submission" date="2018-10" db="UniProtKB">
        <authorList>
            <consortium name="EnsemblPlants"/>
        </authorList>
    </citation>
    <scope>IDENTIFICATION</scope>
</reference>
<keyword evidence="2" id="KW-1185">Reference proteome</keyword>
<dbReference type="InterPro" id="IPR029058">
    <property type="entry name" value="AB_hydrolase_fold"/>
</dbReference>
<sequence>MMSKAGAGSKIKIDWSKEGHRRCVMSCLVKATYVMENDILGRRLYNNDGLAPAWWESFGFRLVETFVDDSNPNDKMIFGATFELMALSRHRSAPRYVVAFRGTMLGHYKRAQELMQDCKVIFNELRGSKRFEIAHPKVHQLIGRDASGVWLTGHSLGASLALDIGRDLMEIEGHNIRTFLFNPPHVSAAAPIDKVLKGDAKTGLYTTSFMLKFALGQVMGSYRKRTKRLFERLNPWVPDMYVNRKDIISMGHIEYFEQRQQVAKGFSRVAKTGSRLSYRDMFHSMFGAKTLKPHLLPSARLNSSTDSDAHSLRQWWKPDSRLSLSTKTYSYPHG</sequence>
<reference evidence="1" key="1">
    <citation type="submission" date="2018-08" db="EMBL/GenBank/DDBJ databases">
        <authorList>
            <person name="Rossello M."/>
        </authorList>
    </citation>
    <scope>NUCLEOTIDE SEQUENCE [LARGE SCALE GENOMIC DNA]</scope>
    <source>
        <strain evidence="1">cv. Chinese Spring</strain>
    </source>
</reference>
<dbReference type="AlphaFoldDB" id="A0A3B6LQ64"/>
<dbReference type="EnsemblPlants" id="TraesCS5B02G300600.1">
    <property type="protein sequence ID" value="TraesCS5B02G300600.1"/>
    <property type="gene ID" value="TraesCS5B02G300600"/>
</dbReference>
<dbReference type="PANTHER" id="PTHR31479">
    <property type="entry name" value="ALPHA/BETA-HYDROLASES SUPERFAMILY PROTEIN"/>
    <property type="match status" value="1"/>
</dbReference>
<dbReference type="Gramene" id="TraesCS5B03G0770100.1">
    <property type="protein sequence ID" value="TraesCS5B03G0770100.1.CDS"/>
    <property type="gene ID" value="TraesCS5B03G0770100"/>
</dbReference>
<dbReference type="Gramene" id="TraesCS5B02G300600.1">
    <property type="protein sequence ID" value="TraesCS5B02G300600.1"/>
    <property type="gene ID" value="TraesCS5B02G300600"/>
</dbReference>
<dbReference type="Proteomes" id="UP000019116">
    <property type="component" value="Chromosome 5B"/>
</dbReference>
<name>A0A3B6LQ64_WHEAT</name>
<organism evidence="1">
    <name type="scientific">Triticum aestivum</name>
    <name type="common">Wheat</name>
    <dbReference type="NCBI Taxonomy" id="4565"/>
    <lineage>
        <taxon>Eukaryota</taxon>
        <taxon>Viridiplantae</taxon>
        <taxon>Streptophyta</taxon>
        <taxon>Embryophyta</taxon>
        <taxon>Tracheophyta</taxon>
        <taxon>Spermatophyta</taxon>
        <taxon>Magnoliopsida</taxon>
        <taxon>Liliopsida</taxon>
        <taxon>Poales</taxon>
        <taxon>Poaceae</taxon>
        <taxon>BOP clade</taxon>
        <taxon>Pooideae</taxon>
        <taxon>Triticodae</taxon>
        <taxon>Triticeae</taxon>
        <taxon>Triticinae</taxon>
        <taxon>Triticum</taxon>
    </lineage>
</organism>
<dbReference type="Gramene" id="TraesROB_scaffold_098448_01G000100.1">
    <property type="protein sequence ID" value="TraesROB_scaffold_098448_01G000100.1"/>
    <property type="gene ID" value="TraesROB_scaffold_098448_01G000100"/>
</dbReference>
<evidence type="ECO:0008006" key="3">
    <source>
        <dbReference type="Google" id="ProtNLM"/>
    </source>
</evidence>
<evidence type="ECO:0000313" key="1">
    <source>
        <dbReference type="EnsemblPlants" id="TraesCS5B02G300600.1"/>
    </source>
</evidence>
<dbReference type="OMA" id="IEGHNIR"/>
<dbReference type="Gramene" id="TraesWEE_scaffold_011634_01G000100.1">
    <property type="protein sequence ID" value="TraesWEE_scaffold_011634_01G000100.1"/>
    <property type="gene ID" value="TraesWEE_scaffold_011634_01G000100"/>
</dbReference>
<dbReference type="PANTHER" id="PTHR31479:SF41">
    <property type="entry name" value="FUNGAL LIPASE-LIKE DOMAIN-CONTAINING PROTEIN"/>
    <property type="match status" value="1"/>
</dbReference>
<dbReference type="Gramene" id="TraesCAD_scaffold_056452_01G000100.1">
    <property type="protein sequence ID" value="TraesCAD_scaffold_056452_01G000100.1"/>
    <property type="gene ID" value="TraesCAD_scaffold_056452_01G000100"/>
</dbReference>
<dbReference type="RefSeq" id="XP_044389704.1">
    <property type="nucleotide sequence ID" value="XM_044533769.1"/>
</dbReference>
<dbReference type="SUPFAM" id="SSF53474">
    <property type="entry name" value="alpha/beta-Hydrolases"/>
    <property type="match status" value="1"/>
</dbReference>